<name>A0A7J3Z9T1_9CREN</name>
<dbReference type="EMBL" id="DSLL01000009">
    <property type="protein sequence ID" value="HEH30721.1"/>
    <property type="molecule type" value="Genomic_DNA"/>
</dbReference>
<organism evidence="2">
    <name type="scientific">Ignisphaera aggregans</name>
    <dbReference type="NCBI Taxonomy" id="334771"/>
    <lineage>
        <taxon>Archaea</taxon>
        <taxon>Thermoproteota</taxon>
        <taxon>Thermoprotei</taxon>
        <taxon>Desulfurococcales</taxon>
        <taxon>Desulfurococcaceae</taxon>
        <taxon>Ignisphaera</taxon>
    </lineage>
</organism>
<protein>
    <submittedName>
        <fullName evidence="2">Uncharacterized protein</fullName>
    </submittedName>
</protein>
<comment type="caution">
    <text evidence="2">The sequence shown here is derived from an EMBL/GenBank/DDBJ whole genome shotgun (WGS) entry which is preliminary data.</text>
</comment>
<proteinExistence type="predicted"/>
<evidence type="ECO:0000313" key="1">
    <source>
        <dbReference type="EMBL" id="HEH30721.1"/>
    </source>
</evidence>
<accession>A0A7J3Z9T1</accession>
<dbReference type="EMBL" id="DRYQ01000088">
    <property type="protein sequence ID" value="HHQ50943.1"/>
    <property type="molecule type" value="Genomic_DNA"/>
</dbReference>
<sequence>MAKQKERAQMCTVASDAIIKTCLECLEKDCESMAIYVDYHSLRHPVVTAQLVLLPSENMPQELSELVGEVVVEFTVNLNTLLRSSILTSNVLDLISSLRIRCSTGWITYGYTSARSQYGVPYMTKTWLYIPSSRMESVTLQLSEEELKTIAKLTSIAIKKAKEVLESEVL</sequence>
<dbReference type="AlphaFoldDB" id="A0A7J3Z9T1"/>
<gene>
    <name evidence="2" type="ORF">ENM66_06300</name>
    <name evidence="1" type="ORF">ENP99_01185</name>
</gene>
<evidence type="ECO:0000313" key="2">
    <source>
        <dbReference type="EMBL" id="HHQ50943.1"/>
    </source>
</evidence>
<reference evidence="2" key="1">
    <citation type="journal article" date="2020" name="mSystems">
        <title>Genome- and Community-Level Interaction Insights into Carbon Utilization and Element Cycling Functions of Hydrothermarchaeota in Hydrothermal Sediment.</title>
        <authorList>
            <person name="Zhou Z."/>
            <person name="Liu Y."/>
            <person name="Xu W."/>
            <person name="Pan J."/>
            <person name="Luo Z.H."/>
            <person name="Li M."/>
        </authorList>
    </citation>
    <scope>NUCLEOTIDE SEQUENCE [LARGE SCALE GENOMIC DNA]</scope>
    <source>
        <strain evidence="2">SpSt-1105</strain>
        <strain evidence="1">SpSt-27</strain>
    </source>
</reference>